<dbReference type="NCBIfam" id="TIGR03382">
    <property type="entry name" value="GC_trans_RRR"/>
    <property type="match status" value="1"/>
</dbReference>
<sequence length="230" mass="22578">MKSRLFSLGIVGVVAACFLAPSAHAYNAGITDYSGKTANKTCMSAGCHSSNPSTIPTEVTLLGPDSLVAGATGNYTLVIKGGPANKAGMNVAVSNGGGTLTPGGTDLQAISNELTHKGGAKAFANGEVRFDFSLVAPTSAQTVTLYASGNSVNGNSQNTGDNAASITKAIQVTGGSTGTPDAGTGNPDAGSGGGDGDEDDDDGGGCSAAGGAPMVLLLALVAAHMRRRRD</sequence>
<evidence type="ECO:0000256" key="2">
    <source>
        <dbReference type="SAM" id="SignalP"/>
    </source>
</evidence>
<feature type="signal peptide" evidence="2">
    <location>
        <begin position="1"/>
        <end position="25"/>
    </location>
</feature>
<name>A0ABU5H2G5_9BACT</name>
<feature type="region of interest" description="Disordered" evidence="1">
    <location>
        <begin position="173"/>
        <end position="210"/>
    </location>
</feature>
<dbReference type="NCBIfam" id="TIGR03901">
    <property type="entry name" value="MYXO-CTERM"/>
    <property type="match status" value="1"/>
</dbReference>
<evidence type="ECO:0000313" key="4">
    <source>
        <dbReference type="Proteomes" id="UP001291309"/>
    </source>
</evidence>
<organism evidence="3 4">
    <name type="scientific">Hyalangium rubrum</name>
    <dbReference type="NCBI Taxonomy" id="3103134"/>
    <lineage>
        <taxon>Bacteria</taxon>
        <taxon>Pseudomonadati</taxon>
        <taxon>Myxococcota</taxon>
        <taxon>Myxococcia</taxon>
        <taxon>Myxococcales</taxon>
        <taxon>Cystobacterineae</taxon>
        <taxon>Archangiaceae</taxon>
        <taxon>Hyalangium</taxon>
    </lineage>
</organism>
<reference evidence="3 4" key="1">
    <citation type="submission" date="2023-12" db="EMBL/GenBank/DDBJ databases">
        <title>the genome sequence of Hyalangium sp. s54d21.</title>
        <authorList>
            <person name="Zhang X."/>
        </authorList>
    </citation>
    <scope>NUCLEOTIDE SEQUENCE [LARGE SCALE GENOMIC DNA]</scope>
    <source>
        <strain evidence="4">s54d21</strain>
    </source>
</reference>
<dbReference type="InterPro" id="IPR017756">
    <property type="entry name" value="TM_Gly-Cys-Arg_CS"/>
</dbReference>
<evidence type="ECO:0000313" key="3">
    <source>
        <dbReference type="EMBL" id="MDY7227646.1"/>
    </source>
</evidence>
<keyword evidence="4" id="KW-1185">Reference proteome</keyword>
<dbReference type="RefSeq" id="WP_321546362.1">
    <property type="nucleotide sequence ID" value="NZ_JAXIVS010000004.1"/>
</dbReference>
<proteinExistence type="predicted"/>
<dbReference type="NCBIfam" id="NF041894">
    <property type="entry name" value="MXAN_6652_fam"/>
    <property type="match status" value="1"/>
</dbReference>
<dbReference type="PROSITE" id="PS51257">
    <property type="entry name" value="PROKAR_LIPOPROTEIN"/>
    <property type="match status" value="1"/>
</dbReference>
<gene>
    <name evidence="3" type="ORF">SYV04_14630</name>
</gene>
<dbReference type="InterPro" id="IPR024038">
    <property type="entry name" value="MYXO-CTERM"/>
</dbReference>
<feature type="chain" id="PRO_5047298520" evidence="2">
    <location>
        <begin position="26"/>
        <end position="230"/>
    </location>
</feature>
<dbReference type="NCBIfam" id="NF041895">
    <property type="entry name" value="choice_anch_V"/>
    <property type="match status" value="1"/>
</dbReference>
<dbReference type="Proteomes" id="UP001291309">
    <property type="component" value="Unassembled WGS sequence"/>
</dbReference>
<accession>A0ABU5H2G5</accession>
<protein>
    <submittedName>
        <fullName evidence="3">MXAN_6652 family MXYO-CTERM-anchored protein</fullName>
    </submittedName>
</protein>
<evidence type="ECO:0000256" key="1">
    <source>
        <dbReference type="SAM" id="MobiDB-lite"/>
    </source>
</evidence>
<comment type="caution">
    <text evidence="3">The sequence shown here is derived from an EMBL/GenBank/DDBJ whole genome shotgun (WGS) entry which is preliminary data.</text>
</comment>
<dbReference type="EMBL" id="JAXIVS010000004">
    <property type="protein sequence ID" value="MDY7227646.1"/>
    <property type="molecule type" value="Genomic_DNA"/>
</dbReference>
<keyword evidence="2" id="KW-0732">Signal</keyword>